<dbReference type="EMBL" id="QPJS01000005">
    <property type="protein sequence ID" value="RCX02118.1"/>
    <property type="molecule type" value="Genomic_DNA"/>
</dbReference>
<dbReference type="GO" id="GO:0044550">
    <property type="term" value="P:secondary metabolite biosynthetic process"/>
    <property type="evidence" value="ECO:0007669"/>
    <property type="project" value="TreeGrafter"/>
</dbReference>
<dbReference type="InterPro" id="IPR013747">
    <property type="entry name" value="ACP_syn_III_C"/>
</dbReference>
<evidence type="ECO:0000313" key="16">
    <source>
        <dbReference type="EMBL" id="RCX02118.1"/>
    </source>
</evidence>
<dbReference type="Pfam" id="PF08541">
    <property type="entry name" value="ACP_syn_III_C"/>
    <property type="match status" value="1"/>
</dbReference>
<dbReference type="Pfam" id="PF08545">
    <property type="entry name" value="ACP_syn_III"/>
    <property type="match status" value="1"/>
</dbReference>
<evidence type="ECO:0000256" key="12">
    <source>
        <dbReference type="ARBA" id="ARBA00051096"/>
    </source>
</evidence>
<dbReference type="FunFam" id="3.40.47.10:FF:000004">
    <property type="entry name" value="3-oxoacyl-[acyl-carrier-protein] synthase 3"/>
    <property type="match status" value="1"/>
</dbReference>
<comment type="similarity">
    <text evidence="2 13">Belongs to the thiolase-like superfamily. FabH family.</text>
</comment>
<comment type="subcellular location">
    <subcellularLocation>
        <location evidence="13">Cytoplasm</location>
    </subcellularLocation>
</comment>
<evidence type="ECO:0000256" key="11">
    <source>
        <dbReference type="ARBA" id="ARBA00023315"/>
    </source>
</evidence>
<dbReference type="InterPro" id="IPR004655">
    <property type="entry name" value="FabH"/>
</dbReference>
<proteinExistence type="inferred from homology"/>
<keyword evidence="9 13" id="KW-0275">Fatty acid biosynthesis</keyword>
<comment type="catalytic activity">
    <reaction evidence="12">
        <text>malonyl-[ACP] + acetyl-CoA + H(+) = 3-oxobutanoyl-[ACP] + CO2 + CoA</text>
        <dbReference type="Rhea" id="RHEA:12080"/>
        <dbReference type="Rhea" id="RHEA-COMP:9623"/>
        <dbReference type="Rhea" id="RHEA-COMP:9625"/>
        <dbReference type="ChEBI" id="CHEBI:15378"/>
        <dbReference type="ChEBI" id="CHEBI:16526"/>
        <dbReference type="ChEBI" id="CHEBI:57287"/>
        <dbReference type="ChEBI" id="CHEBI:57288"/>
        <dbReference type="ChEBI" id="CHEBI:78449"/>
        <dbReference type="ChEBI" id="CHEBI:78450"/>
        <dbReference type="EC" id="2.3.1.180"/>
    </reaction>
    <physiologicalReaction direction="left-to-right" evidence="12">
        <dbReference type="Rhea" id="RHEA:12081"/>
    </physiologicalReaction>
</comment>
<keyword evidence="5 13" id="KW-0444">Lipid biosynthesis</keyword>
<keyword evidence="7 13" id="KW-0276">Fatty acid metabolism</keyword>
<reference evidence="16 17" key="1">
    <citation type="submission" date="2018-07" db="EMBL/GenBank/DDBJ databases">
        <title>Genomic Encyclopedia of Type Strains, Phase IV (KMG-IV): sequencing the most valuable type-strain genomes for metagenomic binning, comparative biology and taxonomic classification.</title>
        <authorList>
            <person name="Goeker M."/>
        </authorList>
    </citation>
    <scope>NUCLEOTIDE SEQUENCE [LARGE SCALE GENOMIC DNA]</scope>
    <source>
        <strain evidence="16 17">DSM 21410</strain>
    </source>
</reference>
<comment type="domain">
    <text evidence="13">The last Arg residue of the ACP-binding site is essential for the weak association between ACP/AcpP and FabH.</text>
</comment>
<evidence type="ECO:0000256" key="2">
    <source>
        <dbReference type="ARBA" id="ARBA00008642"/>
    </source>
</evidence>
<dbReference type="Gene3D" id="3.40.47.10">
    <property type="match status" value="1"/>
</dbReference>
<comment type="function">
    <text evidence="13">Catalyzes the condensation reaction of fatty acid synthesis by the addition to an acyl acceptor of two carbons from malonyl-ACP. Catalyzes the first condensation reaction which initiates fatty acid synthesis and may therefore play a role in governing the total rate of fatty acid production. Possesses both acetoacetyl-ACP synthase and acetyl transacylase activities. Its substrate specificity determines the biosynthesis of branched-chain and/or straight-chain of fatty acids.</text>
</comment>
<evidence type="ECO:0000259" key="14">
    <source>
        <dbReference type="Pfam" id="PF08541"/>
    </source>
</evidence>
<keyword evidence="10 13" id="KW-0511">Multifunctional enzyme</keyword>
<comment type="caution">
    <text evidence="16">The sequence shown here is derived from an EMBL/GenBank/DDBJ whole genome shotgun (WGS) entry which is preliminary data.</text>
</comment>
<dbReference type="InterPro" id="IPR013751">
    <property type="entry name" value="ACP_syn_III_N"/>
</dbReference>
<dbReference type="SUPFAM" id="SSF53901">
    <property type="entry name" value="Thiolase-like"/>
    <property type="match status" value="1"/>
</dbReference>
<dbReference type="CDD" id="cd00830">
    <property type="entry name" value="KAS_III"/>
    <property type="match status" value="1"/>
</dbReference>
<comment type="subunit">
    <text evidence="13">Homodimer.</text>
</comment>
<dbReference type="GO" id="GO:0033818">
    <property type="term" value="F:beta-ketoacyl-acyl-carrier-protein synthase III activity"/>
    <property type="evidence" value="ECO:0007669"/>
    <property type="project" value="UniProtKB-UniRule"/>
</dbReference>
<sequence>MDRKITAAITSVGGYVPEFRLTNALLETMVDTSDEWITTRTGIKERRILKGEGLGVSYMAKKAIAECLTKRGIDGSEIDLVIVSTTTPDMPVASTAAYLCSEIGAKNAFGFDLQAACSGFLYGLVTAAQFVETGSYKKVLLVGGDKMSSIIDYTDRTTCVIFGDGCGAVLLEPSDEQYGVLDHILRSDGIGREYLYIKAGGSMYPPTKSTVENREHFVHQEGQAVFKFAVTNMAEVAAQIMERNGLSPDDVAWLVPHQANKRIIDATARRMNLDDTKVMLNIHRYGNTTNGTIPLLLWDYESKLKKGDNLILAAFGGGFTWGAVYVKWAYDGSAVGKPYIE</sequence>
<feature type="active site" evidence="13">
    <location>
        <position position="257"/>
    </location>
</feature>
<evidence type="ECO:0000256" key="8">
    <source>
        <dbReference type="ARBA" id="ARBA00023098"/>
    </source>
</evidence>
<name>A0A369A111_9FLAO</name>
<dbReference type="HAMAP" id="MF_01815">
    <property type="entry name" value="FabH"/>
    <property type="match status" value="1"/>
</dbReference>
<evidence type="ECO:0000256" key="13">
    <source>
        <dbReference type="HAMAP-Rule" id="MF_01815"/>
    </source>
</evidence>
<feature type="active site" evidence="13">
    <location>
        <position position="117"/>
    </location>
</feature>
<organism evidence="16 17">
    <name type="scientific">Schleiferia thermophila</name>
    <dbReference type="NCBI Taxonomy" id="884107"/>
    <lineage>
        <taxon>Bacteria</taxon>
        <taxon>Pseudomonadati</taxon>
        <taxon>Bacteroidota</taxon>
        <taxon>Flavobacteriia</taxon>
        <taxon>Flavobacteriales</taxon>
        <taxon>Schleiferiaceae</taxon>
        <taxon>Schleiferia</taxon>
    </lineage>
</organism>
<keyword evidence="11 13" id="KW-0012">Acyltransferase</keyword>
<gene>
    <name evidence="13" type="primary">fabH</name>
    <name evidence="16" type="ORF">DES35_10589</name>
</gene>
<evidence type="ECO:0000256" key="1">
    <source>
        <dbReference type="ARBA" id="ARBA00005194"/>
    </source>
</evidence>
<dbReference type="UniPathway" id="UPA00094"/>
<dbReference type="RefSeq" id="WP_114366496.1">
    <property type="nucleotide sequence ID" value="NZ_BHZF01000004.1"/>
</dbReference>
<dbReference type="EC" id="2.3.1.180" evidence="3 13"/>
<evidence type="ECO:0000256" key="4">
    <source>
        <dbReference type="ARBA" id="ARBA00022490"/>
    </source>
</evidence>
<evidence type="ECO:0000256" key="5">
    <source>
        <dbReference type="ARBA" id="ARBA00022516"/>
    </source>
</evidence>
<dbReference type="NCBIfam" id="TIGR00747">
    <property type="entry name" value="fabH"/>
    <property type="match status" value="1"/>
</dbReference>
<dbReference type="GO" id="GO:0005737">
    <property type="term" value="C:cytoplasm"/>
    <property type="evidence" value="ECO:0007669"/>
    <property type="project" value="UniProtKB-SubCell"/>
</dbReference>
<dbReference type="AlphaFoldDB" id="A0A369A111"/>
<feature type="domain" description="Beta-ketoacyl-[acyl-carrier-protein] synthase III N-terminal" evidence="15">
    <location>
        <begin position="111"/>
        <end position="189"/>
    </location>
</feature>
<evidence type="ECO:0000256" key="6">
    <source>
        <dbReference type="ARBA" id="ARBA00022679"/>
    </source>
</evidence>
<evidence type="ECO:0000256" key="10">
    <source>
        <dbReference type="ARBA" id="ARBA00023268"/>
    </source>
</evidence>
<keyword evidence="8 13" id="KW-0443">Lipid metabolism</keyword>
<evidence type="ECO:0000256" key="9">
    <source>
        <dbReference type="ARBA" id="ARBA00023160"/>
    </source>
</evidence>
<comment type="pathway">
    <text evidence="1 13">Lipid metabolism; fatty acid biosynthesis.</text>
</comment>
<feature type="domain" description="Beta-ketoacyl-[acyl-carrier-protein] synthase III C-terminal" evidence="14">
    <location>
        <begin position="241"/>
        <end position="328"/>
    </location>
</feature>
<dbReference type="InterPro" id="IPR016039">
    <property type="entry name" value="Thiolase-like"/>
</dbReference>
<dbReference type="NCBIfam" id="NF006829">
    <property type="entry name" value="PRK09352.1"/>
    <property type="match status" value="1"/>
</dbReference>
<evidence type="ECO:0000313" key="17">
    <source>
        <dbReference type="Proteomes" id="UP000253517"/>
    </source>
</evidence>
<dbReference type="PANTHER" id="PTHR34069">
    <property type="entry name" value="3-OXOACYL-[ACYL-CARRIER-PROTEIN] SYNTHASE 3"/>
    <property type="match status" value="1"/>
</dbReference>
<dbReference type="Proteomes" id="UP000253517">
    <property type="component" value="Unassembled WGS sequence"/>
</dbReference>
<accession>A0A369A111</accession>
<keyword evidence="4 13" id="KW-0963">Cytoplasm</keyword>
<keyword evidence="17" id="KW-1185">Reference proteome</keyword>
<dbReference type="GO" id="GO:0004315">
    <property type="term" value="F:3-oxoacyl-[acyl-carrier-protein] synthase activity"/>
    <property type="evidence" value="ECO:0007669"/>
    <property type="project" value="InterPro"/>
</dbReference>
<feature type="region of interest" description="ACP-binding" evidence="13">
    <location>
        <begin position="258"/>
        <end position="262"/>
    </location>
</feature>
<evidence type="ECO:0000256" key="7">
    <source>
        <dbReference type="ARBA" id="ARBA00022832"/>
    </source>
</evidence>
<evidence type="ECO:0000259" key="15">
    <source>
        <dbReference type="Pfam" id="PF08545"/>
    </source>
</evidence>
<dbReference type="PANTHER" id="PTHR34069:SF2">
    <property type="entry name" value="BETA-KETOACYL-[ACYL-CARRIER-PROTEIN] SYNTHASE III"/>
    <property type="match status" value="1"/>
</dbReference>
<protein>
    <recommendedName>
        <fullName evidence="3 13">Beta-ketoacyl-[acyl-carrier-protein] synthase III</fullName>
        <shortName evidence="13">Beta-ketoacyl-ACP synthase III</shortName>
        <shortName evidence="13">KAS III</shortName>
        <ecNumber evidence="3 13">2.3.1.180</ecNumber>
    </recommendedName>
    <alternativeName>
        <fullName evidence="13">3-oxoacyl-[acyl-carrier-protein] synthase 3</fullName>
    </alternativeName>
    <alternativeName>
        <fullName evidence="13">3-oxoacyl-[acyl-carrier-protein] synthase III</fullName>
    </alternativeName>
</protein>
<feature type="active site" evidence="13">
    <location>
        <position position="287"/>
    </location>
</feature>
<keyword evidence="6 13" id="KW-0808">Transferase</keyword>
<dbReference type="GO" id="GO:0006633">
    <property type="term" value="P:fatty acid biosynthetic process"/>
    <property type="evidence" value="ECO:0007669"/>
    <property type="project" value="UniProtKB-UniRule"/>
</dbReference>
<evidence type="ECO:0000256" key="3">
    <source>
        <dbReference type="ARBA" id="ARBA00012333"/>
    </source>
</evidence>